<feature type="region of interest" description="Disordered" evidence="11">
    <location>
        <begin position="201"/>
        <end position="233"/>
    </location>
</feature>
<dbReference type="Gene3D" id="1.10.1320.10">
    <property type="entry name" value="DNA-directed RNA polymerase, N-terminal domain"/>
    <property type="match status" value="1"/>
</dbReference>
<evidence type="ECO:0000256" key="10">
    <source>
        <dbReference type="RuleBase" id="RU003805"/>
    </source>
</evidence>
<proteinExistence type="inferred from homology"/>
<dbReference type="PROSITE" id="PS00900">
    <property type="entry name" value="RNA_POL_PHAGE_1"/>
    <property type="match status" value="1"/>
</dbReference>
<name>A0AAN9Y6Q9_9HEMI</name>
<dbReference type="Gene3D" id="1.10.150.20">
    <property type="entry name" value="5' to 3' exonuclease, C-terminal subdomain"/>
    <property type="match status" value="1"/>
</dbReference>
<dbReference type="PROSITE" id="PS00489">
    <property type="entry name" value="RNA_POL_PHAGE_2"/>
    <property type="match status" value="1"/>
</dbReference>
<sequence length="1282" mass="146996">MYRFLRNASSTANSVGFSRLGVPQTLNYCTICNNGNLFLSGTAFPSHLAFRRNLSTEELIRLKNSFKKGKKYRKFKKKFTEILEVKGDSSNVKKAAVRNLSPKDISKLTQKPEISLENMHLSLKKSKAPLLSQVTCNPVENCDNLFNQANLSPINDEDWETKSEAEIELDLIGRNTESVDMFSDATYEPFALSLHSSLPEHVSAENQKGGNKSYSKKNISSSKSEKPPAKRVLSSTEKSLLEEHFKDIELQNKNRILQEYLSSYIEACVHCDFLTLAYNTIYRYLNKHKFSENGFIDSLVPFNKLIHGFGRKGDIDKVLEILRMVISCNINFDLQTFVGCFECLSDLPENDKNKEKREIIMKQFYATNFTFQDLFTKAIFVRDQREKVLRFINTIDPNFVPHYEPPPQDYLCSLLQNVKNNPNRWRSPAETVVTPDDLVKFSKDQLQVELQPFQNIDSVTKPKKLNGEIKFFRRKWNRLENEWKQVVRTAFDKNLKNLELQLNNTKLFHHVNMYPYFKLLDPEEYVDIIMAEINKLLRGSETFSPCLKNLHFEIGKQVKLRYDIKRLQDNQVVDKINEIYSEYCKWYLNPETNPDARNTRAQWLKLLHERAGTGPSIDDCSIPWSYELLKSIGKFLYNIIINELKVEVNMLSSDTKSSLCTVSAFNELPRTHGKYIREEIKPHPLVGKIYRKACLEDLCFTIELLPTLSPPIPWISAKHGGYLFRKAHLVRLSDSLPNAVQTVENQKLFPILDSLNQLSSVPWRINTPILDLMIKIFVGGGSEKLDIPKPASSFDINSLLNHDGKKVSKPTYSQQLYITRKKGEMHSLWCEALYRLSLANHYRDRVIWLPHNLDFRGRVYPVPPHLTHIGSDMARSLLSFAKGEKLGADGLDWLKIHCINLTGLKKRCSTEERLQYANEILPSILDSAENPLTGKMWWTESEDLWQTLACCIEIRNAIDSGDPTNYVSHFPVHQDGSCNGLQHYAAMGRDVAGGMSVNLLPCRAPQDVYSCVVTLVEQERQKDAASGNKTAIALNGVVQRKIIKQTIMTTVYGVTRFGARLQIAKQLKDLDNFPSHFVWGGSMYLVTKTFLCLREMFSSARQIQDWLTDCARTISVESGKCVDWETPLGLPVIQPYMKTKSVAIVKDGKRAFFNSRPNGMKQKNAFPPNFVHSLDSSHMMLTSIMCERQGITFVSVHDCFWTHPASVKVMGKICREQFVALHSEPILENLSEHFVEKFANNNCRDKDGNVFVEGTPFEVFKRVPDRGDMNLKDILRSEYFFS</sequence>
<dbReference type="InterPro" id="IPR029262">
    <property type="entry name" value="RPOL_N"/>
</dbReference>
<keyword evidence="7 10" id="KW-0804">Transcription</keyword>
<dbReference type="GO" id="GO:0006390">
    <property type="term" value="P:mitochondrial transcription"/>
    <property type="evidence" value="ECO:0007669"/>
    <property type="project" value="TreeGrafter"/>
</dbReference>
<dbReference type="GO" id="GO:0001018">
    <property type="term" value="F:mitochondrial promoter sequence-specific DNA binding"/>
    <property type="evidence" value="ECO:0007669"/>
    <property type="project" value="TreeGrafter"/>
</dbReference>
<evidence type="ECO:0000256" key="1">
    <source>
        <dbReference type="ARBA" id="ARBA00009493"/>
    </source>
</evidence>
<comment type="function">
    <text evidence="10">DNA-dependent RNA polymerase catalyzes the transcription of DNA into RNA using the four ribonucleoside triphosphates as substrates.</text>
</comment>
<evidence type="ECO:0000256" key="4">
    <source>
        <dbReference type="ARBA" id="ARBA00022679"/>
    </source>
</evidence>
<dbReference type="PANTHER" id="PTHR10102:SF0">
    <property type="entry name" value="DNA-DIRECTED RNA POLYMERASE, MITOCHONDRIAL"/>
    <property type="match status" value="1"/>
</dbReference>
<keyword evidence="3 10" id="KW-0240">DNA-directed RNA polymerase</keyword>
<dbReference type="EC" id="2.7.7.6" evidence="2 10"/>
<comment type="catalytic activity">
    <reaction evidence="8 10">
        <text>RNA(n) + a ribonucleoside 5'-triphosphate = RNA(n+1) + diphosphate</text>
        <dbReference type="Rhea" id="RHEA:21248"/>
        <dbReference type="Rhea" id="RHEA-COMP:14527"/>
        <dbReference type="Rhea" id="RHEA-COMP:17342"/>
        <dbReference type="ChEBI" id="CHEBI:33019"/>
        <dbReference type="ChEBI" id="CHEBI:61557"/>
        <dbReference type="ChEBI" id="CHEBI:140395"/>
        <dbReference type="EC" id="2.7.7.6"/>
    </reaction>
</comment>
<feature type="compositionally biased region" description="Low complexity" evidence="11">
    <location>
        <begin position="208"/>
        <end position="222"/>
    </location>
</feature>
<evidence type="ECO:0000256" key="2">
    <source>
        <dbReference type="ARBA" id="ARBA00012418"/>
    </source>
</evidence>
<feature type="repeat" description="PPR" evidence="9">
    <location>
        <begin position="298"/>
        <end position="332"/>
    </location>
</feature>
<dbReference type="InterPro" id="IPR002092">
    <property type="entry name" value="DNA-dir_Rpol_phage-type"/>
</dbReference>
<dbReference type="PROSITE" id="PS51375">
    <property type="entry name" value="PPR"/>
    <property type="match status" value="1"/>
</dbReference>
<gene>
    <name evidence="13" type="ORF">V9T40_001603</name>
</gene>
<evidence type="ECO:0000256" key="5">
    <source>
        <dbReference type="ARBA" id="ARBA00022695"/>
    </source>
</evidence>
<evidence type="ECO:0000256" key="11">
    <source>
        <dbReference type="SAM" id="MobiDB-lite"/>
    </source>
</evidence>
<evidence type="ECO:0000256" key="8">
    <source>
        <dbReference type="ARBA" id="ARBA00048552"/>
    </source>
</evidence>
<evidence type="ECO:0000259" key="12">
    <source>
        <dbReference type="SMART" id="SM01311"/>
    </source>
</evidence>
<dbReference type="Gene3D" id="1.10.287.280">
    <property type="match status" value="1"/>
</dbReference>
<evidence type="ECO:0000313" key="13">
    <source>
        <dbReference type="EMBL" id="KAK7595170.1"/>
    </source>
</evidence>
<keyword evidence="4 10" id="KW-0808">Transferase</keyword>
<dbReference type="Pfam" id="PF14700">
    <property type="entry name" value="RPOL_N"/>
    <property type="match status" value="1"/>
</dbReference>
<dbReference type="EMBL" id="JBBCAQ010000019">
    <property type="protein sequence ID" value="KAK7595170.1"/>
    <property type="molecule type" value="Genomic_DNA"/>
</dbReference>
<dbReference type="FunFam" id="1.10.287.280:FF:000001">
    <property type="entry name" value="DNA-directed RNA polymerase"/>
    <property type="match status" value="1"/>
</dbReference>
<dbReference type="GO" id="GO:0003899">
    <property type="term" value="F:DNA-directed RNA polymerase activity"/>
    <property type="evidence" value="ECO:0007669"/>
    <property type="project" value="UniProtKB-EC"/>
</dbReference>
<comment type="similarity">
    <text evidence="1 10">Belongs to the phage and mitochondrial RNA polymerase family.</text>
</comment>
<feature type="domain" description="DNA-directed RNA polymerase N-terminal" evidence="12">
    <location>
        <begin position="443"/>
        <end position="760"/>
    </location>
</feature>
<dbReference type="InterPro" id="IPR037159">
    <property type="entry name" value="RNA_POL_N_sf"/>
</dbReference>
<dbReference type="SMART" id="SM01311">
    <property type="entry name" value="RPOL_N"/>
    <property type="match status" value="1"/>
</dbReference>
<keyword evidence="5 10" id="KW-0548">Nucleotidyltransferase</keyword>
<keyword evidence="14" id="KW-1185">Reference proteome</keyword>
<reference evidence="13 14" key="1">
    <citation type="submission" date="2024-03" db="EMBL/GenBank/DDBJ databases">
        <title>Adaptation during the transition from Ophiocordyceps entomopathogen to insect associate is accompanied by gene loss and intensified selection.</title>
        <authorList>
            <person name="Ward C.M."/>
            <person name="Onetto C.A."/>
            <person name="Borneman A.R."/>
        </authorList>
    </citation>
    <scope>NUCLEOTIDE SEQUENCE [LARGE SCALE GENOMIC DNA]</scope>
    <source>
        <strain evidence="13">AWRI1</strain>
        <tissue evidence="13">Single Adult Female</tissue>
    </source>
</reference>
<evidence type="ECO:0000313" key="14">
    <source>
        <dbReference type="Proteomes" id="UP001367676"/>
    </source>
</evidence>
<organism evidence="13 14">
    <name type="scientific">Parthenolecanium corni</name>
    <dbReference type="NCBI Taxonomy" id="536013"/>
    <lineage>
        <taxon>Eukaryota</taxon>
        <taxon>Metazoa</taxon>
        <taxon>Ecdysozoa</taxon>
        <taxon>Arthropoda</taxon>
        <taxon>Hexapoda</taxon>
        <taxon>Insecta</taxon>
        <taxon>Pterygota</taxon>
        <taxon>Neoptera</taxon>
        <taxon>Paraneoptera</taxon>
        <taxon>Hemiptera</taxon>
        <taxon>Sternorrhyncha</taxon>
        <taxon>Coccoidea</taxon>
        <taxon>Coccidae</taxon>
        <taxon>Parthenolecanium</taxon>
    </lineage>
</organism>
<dbReference type="PANTHER" id="PTHR10102">
    <property type="entry name" value="DNA-DIRECTED RNA POLYMERASE, MITOCHONDRIAL"/>
    <property type="match status" value="1"/>
</dbReference>
<evidence type="ECO:0000256" key="9">
    <source>
        <dbReference type="PROSITE-ProRule" id="PRU00708"/>
    </source>
</evidence>
<evidence type="ECO:0000256" key="3">
    <source>
        <dbReference type="ARBA" id="ARBA00022478"/>
    </source>
</evidence>
<dbReference type="Proteomes" id="UP001367676">
    <property type="component" value="Unassembled WGS sequence"/>
</dbReference>
<comment type="caution">
    <text evidence="13">The sequence shown here is derived from an EMBL/GenBank/DDBJ whole genome shotgun (WGS) entry which is preliminary data.</text>
</comment>
<evidence type="ECO:0000256" key="6">
    <source>
        <dbReference type="ARBA" id="ARBA00022946"/>
    </source>
</evidence>
<protein>
    <recommendedName>
        <fullName evidence="2 10">DNA-directed RNA polymerase</fullName>
        <ecNumber evidence="2 10">2.7.7.6</ecNumber>
    </recommendedName>
</protein>
<dbReference type="SUPFAM" id="SSF56672">
    <property type="entry name" value="DNA/RNA polymerases"/>
    <property type="match status" value="1"/>
</dbReference>
<evidence type="ECO:0000256" key="7">
    <source>
        <dbReference type="ARBA" id="ARBA00023163"/>
    </source>
</evidence>
<dbReference type="Pfam" id="PF00940">
    <property type="entry name" value="RNA_pol"/>
    <property type="match status" value="1"/>
</dbReference>
<dbReference type="InterPro" id="IPR043502">
    <property type="entry name" value="DNA/RNA_pol_sf"/>
</dbReference>
<keyword evidence="6" id="KW-0809">Transit peptide</keyword>
<dbReference type="GO" id="GO:0071897">
    <property type="term" value="P:DNA biosynthetic process"/>
    <property type="evidence" value="ECO:0007669"/>
    <property type="project" value="UniProtKB-ARBA"/>
</dbReference>
<accession>A0AAN9Y6Q9</accession>
<dbReference type="InterPro" id="IPR046950">
    <property type="entry name" value="DNA-dir_Rpol_C_phage-type"/>
</dbReference>
<dbReference type="GO" id="GO:0034245">
    <property type="term" value="C:mitochondrial DNA-directed RNA polymerase complex"/>
    <property type="evidence" value="ECO:0007669"/>
    <property type="project" value="TreeGrafter"/>
</dbReference>
<dbReference type="InterPro" id="IPR002885">
    <property type="entry name" value="PPR_rpt"/>
</dbReference>